<evidence type="ECO:0000256" key="3">
    <source>
        <dbReference type="ARBA" id="ARBA00022771"/>
    </source>
</evidence>
<dbReference type="Pfam" id="PF00096">
    <property type="entry name" value="zf-C2H2"/>
    <property type="match status" value="1"/>
</dbReference>
<dbReference type="GO" id="GO:0005634">
    <property type="term" value="C:nucleus"/>
    <property type="evidence" value="ECO:0007669"/>
    <property type="project" value="InterPro"/>
</dbReference>
<dbReference type="InterPro" id="IPR036236">
    <property type="entry name" value="Znf_C2H2_sf"/>
</dbReference>
<dbReference type="Gene3D" id="3.30.160.60">
    <property type="entry name" value="Classic Zinc Finger"/>
    <property type="match status" value="2"/>
</dbReference>
<dbReference type="Gene3D" id="3.40.1800.20">
    <property type="match status" value="1"/>
</dbReference>
<dbReference type="GO" id="GO:0000977">
    <property type="term" value="F:RNA polymerase II transcription regulatory region sequence-specific DNA binding"/>
    <property type="evidence" value="ECO:0007669"/>
    <property type="project" value="TreeGrafter"/>
</dbReference>
<feature type="binding site" evidence="6">
    <location>
        <position position="8"/>
    </location>
    <ligand>
        <name>Zn(2+)</name>
        <dbReference type="ChEBI" id="CHEBI:29105"/>
    </ligand>
</feature>
<dbReference type="EMBL" id="HBUE01144362">
    <property type="protein sequence ID" value="CAG6502246.1"/>
    <property type="molecule type" value="Transcribed_RNA"/>
</dbReference>
<accession>A0A8D8CZ28</accession>
<keyword evidence="1 6" id="KW-0479">Metal-binding</keyword>
<feature type="domain" description="C2H2-type" evidence="8">
    <location>
        <begin position="361"/>
        <end position="388"/>
    </location>
</feature>
<feature type="binding site" evidence="6">
    <location>
        <position position="56"/>
    </location>
    <ligand>
        <name>Zn(2+)</name>
        <dbReference type="ChEBI" id="CHEBI:29105"/>
    </ligand>
</feature>
<evidence type="ECO:0000256" key="7">
    <source>
        <dbReference type="SAM" id="MobiDB-lite"/>
    </source>
</evidence>
<name>A0A8D8CZ28_CULPI</name>
<protein>
    <submittedName>
        <fullName evidence="10">Zinc finger and BTB domain-containing protein 49</fullName>
    </submittedName>
</protein>
<feature type="domain" description="C2H2-type" evidence="8">
    <location>
        <begin position="226"/>
        <end position="249"/>
    </location>
</feature>
<evidence type="ECO:0000256" key="4">
    <source>
        <dbReference type="ARBA" id="ARBA00022833"/>
    </source>
</evidence>
<dbReference type="AlphaFoldDB" id="A0A8D8CZ28"/>
<evidence type="ECO:0000256" key="5">
    <source>
        <dbReference type="PROSITE-ProRule" id="PRU00042"/>
    </source>
</evidence>
<feature type="domain" description="C2H2-type" evidence="8">
    <location>
        <begin position="283"/>
        <end position="310"/>
    </location>
</feature>
<keyword evidence="4 6" id="KW-0862">Zinc</keyword>
<organism evidence="10">
    <name type="scientific">Culex pipiens</name>
    <name type="common">House mosquito</name>
    <dbReference type="NCBI Taxonomy" id="7175"/>
    <lineage>
        <taxon>Eukaryota</taxon>
        <taxon>Metazoa</taxon>
        <taxon>Ecdysozoa</taxon>
        <taxon>Arthropoda</taxon>
        <taxon>Hexapoda</taxon>
        <taxon>Insecta</taxon>
        <taxon>Pterygota</taxon>
        <taxon>Neoptera</taxon>
        <taxon>Endopterygota</taxon>
        <taxon>Diptera</taxon>
        <taxon>Nematocera</taxon>
        <taxon>Culicoidea</taxon>
        <taxon>Culicidae</taxon>
        <taxon>Culicinae</taxon>
        <taxon>Culicini</taxon>
        <taxon>Culex</taxon>
        <taxon>Culex</taxon>
    </lineage>
</organism>
<dbReference type="PROSITE" id="PS51915">
    <property type="entry name" value="ZAD"/>
    <property type="match status" value="1"/>
</dbReference>
<dbReference type="SMART" id="SM00868">
    <property type="entry name" value="zf-AD"/>
    <property type="match status" value="1"/>
</dbReference>
<dbReference type="PANTHER" id="PTHR24379">
    <property type="entry name" value="KRAB AND ZINC FINGER DOMAIN-CONTAINING"/>
    <property type="match status" value="1"/>
</dbReference>
<dbReference type="InterPro" id="IPR012934">
    <property type="entry name" value="Znf_AD"/>
</dbReference>
<proteinExistence type="predicted"/>
<feature type="binding site" evidence="6">
    <location>
        <position position="53"/>
    </location>
    <ligand>
        <name>Zn(2+)</name>
        <dbReference type="ChEBI" id="CHEBI:29105"/>
    </ligand>
</feature>
<dbReference type="SUPFAM" id="SSF57716">
    <property type="entry name" value="Glucocorticoid receptor-like (DNA-binding domain)"/>
    <property type="match status" value="1"/>
</dbReference>
<evidence type="ECO:0000259" key="9">
    <source>
        <dbReference type="PROSITE" id="PS51915"/>
    </source>
</evidence>
<feature type="binding site" evidence="6">
    <location>
        <position position="5"/>
    </location>
    <ligand>
        <name>Zn(2+)</name>
        <dbReference type="ChEBI" id="CHEBI:29105"/>
    </ligand>
</feature>
<dbReference type="SMART" id="SM00355">
    <property type="entry name" value="ZnF_C2H2"/>
    <property type="match status" value="5"/>
</dbReference>
<dbReference type="PANTHER" id="PTHR24379:SF127">
    <property type="entry name" value="BLOODY FINGERS-RELATED"/>
    <property type="match status" value="1"/>
</dbReference>
<evidence type="ECO:0000256" key="1">
    <source>
        <dbReference type="ARBA" id="ARBA00022723"/>
    </source>
</evidence>
<dbReference type="SUPFAM" id="SSF57667">
    <property type="entry name" value="beta-beta-alpha zinc fingers"/>
    <property type="match status" value="2"/>
</dbReference>
<dbReference type="InterPro" id="IPR013087">
    <property type="entry name" value="Znf_C2H2_type"/>
</dbReference>
<evidence type="ECO:0000313" key="10">
    <source>
        <dbReference type="EMBL" id="CAG6502246.1"/>
    </source>
</evidence>
<dbReference type="PROSITE" id="PS50157">
    <property type="entry name" value="ZINC_FINGER_C2H2_2"/>
    <property type="match status" value="4"/>
</dbReference>
<evidence type="ECO:0000256" key="6">
    <source>
        <dbReference type="PROSITE-ProRule" id="PRU01263"/>
    </source>
</evidence>
<dbReference type="EMBL" id="HBUE01249199">
    <property type="protein sequence ID" value="CAG6553482.1"/>
    <property type="molecule type" value="Transcribed_RNA"/>
</dbReference>
<dbReference type="GO" id="GO:0008270">
    <property type="term" value="F:zinc ion binding"/>
    <property type="evidence" value="ECO:0007669"/>
    <property type="project" value="UniProtKB-UniRule"/>
</dbReference>
<evidence type="ECO:0000259" key="8">
    <source>
        <dbReference type="PROSITE" id="PS50157"/>
    </source>
</evidence>
<dbReference type="Pfam" id="PF07776">
    <property type="entry name" value="zf-AD"/>
    <property type="match status" value="1"/>
</dbReference>
<feature type="domain" description="ZAD" evidence="9">
    <location>
        <begin position="3"/>
        <end position="80"/>
    </location>
</feature>
<feature type="compositionally biased region" description="Acidic residues" evidence="7">
    <location>
        <begin position="182"/>
        <end position="193"/>
    </location>
</feature>
<reference evidence="10" key="1">
    <citation type="submission" date="2021-05" db="EMBL/GenBank/DDBJ databases">
        <authorList>
            <person name="Alioto T."/>
            <person name="Alioto T."/>
            <person name="Gomez Garrido J."/>
        </authorList>
    </citation>
    <scope>NUCLEOTIDE SEQUENCE</scope>
</reference>
<sequence>MDTCCRTCSRTDNFQAISVDAISQNNGEPVYLMLIYCTQLQFSNRDNFPQQICYDCMARLDAAFEFWKQSRQADATLHQQLVLGSGSQELVATTTTTTVDVAYPPEVQTQQALPEDENNFQAEECKLNAQTQVIAIDEDEDVDSEVEAITGEQPPPPPPPVPVEVEGLGDEALTHQRYIIDSEAESEGEEEQQPEPVRVERRTSKPTFKIKLNRTKKTKFVTIGRLKCQHCKLSFHASSLYQRHMRMHAMTCQHCGKVFASSNSRNRHENSNCSVLKNVTFSIHCEHCNRGFTNDKTLKKHKDHVCPVLHPDGSLYINSAICKYCRKGFSSNQNMIRHQRLACPVLKRPPDQPLSAVHVPKQCPYCRKRFNTSKEIKRHVRHCLKRRPVTPAPPMALPEDIDSPNYEVHPAELLDCVMKQEQDELLGS</sequence>
<dbReference type="PROSITE" id="PS00028">
    <property type="entry name" value="ZINC_FINGER_C2H2_1"/>
    <property type="match status" value="1"/>
</dbReference>
<evidence type="ECO:0000256" key="2">
    <source>
        <dbReference type="ARBA" id="ARBA00022737"/>
    </source>
</evidence>
<keyword evidence="3 5" id="KW-0863">Zinc-finger</keyword>
<feature type="region of interest" description="Disordered" evidence="7">
    <location>
        <begin position="182"/>
        <end position="202"/>
    </location>
</feature>
<feature type="domain" description="C2H2-type" evidence="8">
    <location>
        <begin position="320"/>
        <end position="349"/>
    </location>
</feature>
<dbReference type="GO" id="GO:0000981">
    <property type="term" value="F:DNA-binding transcription factor activity, RNA polymerase II-specific"/>
    <property type="evidence" value="ECO:0007669"/>
    <property type="project" value="TreeGrafter"/>
</dbReference>
<keyword evidence="2" id="KW-0677">Repeat</keyword>